<dbReference type="Gene3D" id="3.40.50.150">
    <property type="entry name" value="Vaccinia Virus protein VP39"/>
    <property type="match status" value="1"/>
</dbReference>
<dbReference type="AlphaFoldDB" id="A0AAE0C4R8"/>
<evidence type="ECO:0000313" key="2">
    <source>
        <dbReference type="Proteomes" id="UP001190700"/>
    </source>
</evidence>
<dbReference type="InterPro" id="IPR019410">
    <property type="entry name" value="Methyltransf_16"/>
</dbReference>
<organism evidence="1 2">
    <name type="scientific">Cymbomonas tetramitiformis</name>
    <dbReference type="NCBI Taxonomy" id="36881"/>
    <lineage>
        <taxon>Eukaryota</taxon>
        <taxon>Viridiplantae</taxon>
        <taxon>Chlorophyta</taxon>
        <taxon>Pyramimonadophyceae</taxon>
        <taxon>Pyramimonadales</taxon>
        <taxon>Pyramimonadaceae</taxon>
        <taxon>Cymbomonas</taxon>
    </lineage>
</organism>
<dbReference type="CDD" id="cd02440">
    <property type="entry name" value="AdoMet_MTases"/>
    <property type="match status" value="1"/>
</dbReference>
<protein>
    <submittedName>
        <fullName evidence="1">Uncharacterized protein</fullName>
    </submittedName>
</protein>
<evidence type="ECO:0000313" key="1">
    <source>
        <dbReference type="EMBL" id="KAK3247729.1"/>
    </source>
</evidence>
<sequence>MFSVAKSQQVGGVRQLRAPKSFRNSSIESRLIGNNQFRKTQLPKAQYQEEAHAALTLKRLRGLNIRVNSDTIKTGLDVWDGALLLIDSFEKDDNAEANLSTKKVLELGAGTGAVGLALAAAGAEVILTDGSDQALSLLRQNVDDNAALFAIEPRVERLRWGVTEDFEAMQKVQPHSFDFIVASECVYGESAVILVVNFS</sequence>
<comment type="caution">
    <text evidence="1">The sequence shown here is derived from an EMBL/GenBank/DDBJ whole genome shotgun (WGS) entry which is preliminary data.</text>
</comment>
<dbReference type="Pfam" id="PF10294">
    <property type="entry name" value="Methyltransf_16"/>
    <property type="match status" value="1"/>
</dbReference>
<gene>
    <name evidence="1" type="ORF">CYMTET_42780</name>
</gene>
<name>A0AAE0C4R8_9CHLO</name>
<dbReference type="SUPFAM" id="SSF53335">
    <property type="entry name" value="S-adenosyl-L-methionine-dependent methyltransferases"/>
    <property type="match status" value="1"/>
</dbReference>
<accession>A0AAE0C4R8</accession>
<dbReference type="Proteomes" id="UP001190700">
    <property type="component" value="Unassembled WGS sequence"/>
</dbReference>
<reference evidence="1 2" key="1">
    <citation type="journal article" date="2015" name="Genome Biol. Evol.">
        <title>Comparative Genomics of a Bacterivorous Green Alga Reveals Evolutionary Causalities and Consequences of Phago-Mixotrophic Mode of Nutrition.</title>
        <authorList>
            <person name="Burns J.A."/>
            <person name="Paasch A."/>
            <person name="Narechania A."/>
            <person name="Kim E."/>
        </authorList>
    </citation>
    <scope>NUCLEOTIDE SEQUENCE [LARGE SCALE GENOMIC DNA]</scope>
    <source>
        <strain evidence="1 2">PLY_AMNH</strain>
    </source>
</reference>
<proteinExistence type="predicted"/>
<keyword evidence="2" id="KW-1185">Reference proteome</keyword>
<dbReference type="PANTHER" id="PTHR14614:SF109">
    <property type="entry name" value="RIBOSOMAL LYSINE N-METHYLTRANSFERASE 5"/>
    <property type="match status" value="1"/>
</dbReference>
<dbReference type="PANTHER" id="PTHR14614">
    <property type="entry name" value="HEPATOCELLULAR CARCINOMA-ASSOCIATED ANTIGEN"/>
    <property type="match status" value="1"/>
</dbReference>
<dbReference type="EMBL" id="LGRX02028694">
    <property type="protein sequence ID" value="KAK3247729.1"/>
    <property type="molecule type" value="Genomic_DNA"/>
</dbReference>
<dbReference type="InterPro" id="IPR029063">
    <property type="entry name" value="SAM-dependent_MTases_sf"/>
</dbReference>